<proteinExistence type="predicted"/>
<organism evidence="1 2">
    <name type="scientific">Caenorhabditis briggsae</name>
    <dbReference type="NCBI Taxonomy" id="6238"/>
    <lineage>
        <taxon>Eukaryota</taxon>
        <taxon>Metazoa</taxon>
        <taxon>Ecdysozoa</taxon>
        <taxon>Nematoda</taxon>
        <taxon>Chromadorea</taxon>
        <taxon>Rhabditida</taxon>
        <taxon>Rhabditina</taxon>
        <taxon>Rhabditomorpha</taxon>
        <taxon>Rhabditoidea</taxon>
        <taxon>Rhabditidae</taxon>
        <taxon>Peloderinae</taxon>
        <taxon>Caenorhabditis</taxon>
    </lineage>
</organism>
<dbReference type="HOGENOM" id="CLU_2199321_0_0_1"/>
<keyword evidence="2" id="KW-1185">Reference proteome</keyword>
<reference evidence="1 2" key="2">
    <citation type="journal article" date="2011" name="PLoS Genet.">
        <title>Caenorhabditis briggsae recombinant inbred line genotypes reveal inter-strain incompatibility and the evolution of recombination.</title>
        <authorList>
            <person name="Ross J.A."/>
            <person name="Koboldt D.C."/>
            <person name="Staisch J.E."/>
            <person name="Chamberlin H.M."/>
            <person name="Gupta B.P."/>
            <person name="Miller R.D."/>
            <person name="Baird S.E."/>
            <person name="Haag E.S."/>
        </authorList>
    </citation>
    <scope>NUCLEOTIDE SEQUENCE [LARGE SCALE GENOMIC DNA]</scope>
    <source>
        <strain evidence="1 2">AF16</strain>
    </source>
</reference>
<reference evidence="1 2" key="1">
    <citation type="journal article" date="2003" name="PLoS Biol.">
        <title>The genome sequence of Caenorhabditis briggsae: a platform for comparative genomics.</title>
        <authorList>
            <person name="Stein L.D."/>
            <person name="Bao Z."/>
            <person name="Blasiar D."/>
            <person name="Blumenthal T."/>
            <person name="Brent M.R."/>
            <person name="Chen N."/>
            <person name="Chinwalla A."/>
            <person name="Clarke L."/>
            <person name="Clee C."/>
            <person name="Coghlan A."/>
            <person name="Coulson A."/>
            <person name="D'Eustachio P."/>
            <person name="Fitch D.H."/>
            <person name="Fulton L.A."/>
            <person name="Fulton R.E."/>
            <person name="Griffiths-Jones S."/>
            <person name="Harris T.W."/>
            <person name="Hillier L.W."/>
            <person name="Kamath R."/>
            <person name="Kuwabara P.E."/>
            <person name="Mardis E.R."/>
            <person name="Marra M.A."/>
            <person name="Miner T.L."/>
            <person name="Minx P."/>
            <person name="Mullikin J.C."/>
            <person name="Plumb R.W."/>
            <person name="Rogers J."/>
            <person name="Schein J.E."/>
            <person name="Sohrmann M."/>
            <person name="Spieth J."/>
            <person name="Stajich J.E."/>
            <person name="Wei C."/>
            <person name="Willey D."/>
            <person name="Wilson R.K."/>
            <person name="Durbin R."/>
            <person name="Waterston R.H."/>
        </authorList>
    </citation>
    <scope>NUCLEOTIDE SEQUENCE [LARGE SCALE GENOMIC DNA]</scope>
    <source>
        <strain evidence="1 2">AF16</strain>
    </source>
</reference>
<dbReference type="KEGG" id="cbr:CBG_19293"/>
<gene>
    <name evidence="1 3" type="ORF">CBG19293</name>
    <name evidence="1" type="ORF">CBG_19293</name>
</gene>
<dbReference type="AlphaFoldDB" id="A8XVA1"/>
<evidence type="ECO:0000313" key="2">
    <source>
        <dbReference type="Proteomes" id="UP000008549"/>
    </source>
</evidence>
<protein>
    <submittedName>
        <fullName evidence="1">Protein CBG19293</fullName>
    </submittedName>
</protein>
<evidence type="ECO:0000313" key="1">
    <source>
        <dbReference type="EMBL" id="CAP36568.2"/>
    </source>
</evidence>
<dbReference type="WormBase" id="CBG19293">
    <property type="protein sequence ID" value="CBP19568"/>
    <property type="gene ID" value="WBGene00038539"/>
</dbReference>
<sequence length="108" mass="12874">MLMLMKTQEPQEPLSCLCHVVKWPMHGDMLIALNRLRKAEKFKHREFAEYGMDILAVRKAIEEKKKAEFAILNFEKKNIEQLVQQNNDGVFLTNRDDEKWQSKKENIR</sequence>
<dbReference type="InParanoid" id="A8XVA1"/>
<evidence type="ECO:0000313" key="3">
    <source>
        <dbReference type="WormBase" id="CBG19293"/>
    </source>
</evidence>
<dbReference type="EMBL" id="HE601047">
    <property type="protein sequence ID" value="CAP36568.2"/>
    <property type="molecule type" value="Genomic_DNA"/>
</dbReference>
<name>A8XVA1_CAEBR</name>
<accession>A8XVA1</accession>
<dbReference type="GeneID" id="8579555"/>
<dbReference type="CTD" id="8579555"/>
<dbReference type="Proteomes" id="UP000008549">
    <property type="component" value="Unassembled WGS sequence"/>
</dbReference>
<dbReference type="RefSeq" id="XP_045096739.1">
    <property type="nucleotide sequence ID" value="XM_045237997.1"/>
</dbReference>